<evidence type="ECO:0000256" key="2">
    <source>
        <dbReference type="ARBA" id="ARBA00022989"/>
    </source>
</evidence>
<feature type="transmembrane region" description="Helical" evidence="4">
    <location>
        <begin position="174"/>
        <end position="192"/>
    </location>
</feature>
<keyword evidence="3 4" id="KW-0472">Membrane</keyword>
<proteinExistence type="predicted"/>
<feature type="transmembrane region" description="Helical" evidence="4">
    <location>
        <begin position="380"/>
        <end position="398"/>
    </location>
</feature>
<evidence type="ECO:0000256" key="4">
    <source>
        <dbReference type="SAM" id="Phobius"/>
    </source>
</evidence>
<evidence type="ECO:0000313" key="6">
    <source>
        <dbReference type="EMBL" id="MCT2559600.1"/>
    </source>
</evidence>
<keyword evidence="1 4" id="KW-0812">Transmembrane</keyword>
<evidence type="ECO:0000259" key="5">
    <source>
        <dbReference type="PROSITE" id="PS50850"/>
    </source>
</evidence>
<dbReference type="GO" id="GO:0022857">
    <property type="term" value="F:transmembrane transporter activity"/>
    <property type="evidence" value="ECO:0007669"/>
    <property type="project" value="InterPro"/>
</dbReference>
<evidence type="ECO:0000256" key="3">
    <source>
        <dbReference type="ARBA" id="ARBA00023136"/>
    </source>
</evidence>
<feature type="transmembrane region" description="Helical" evidence="4">
    <location>
        <begin position="110"/>
        <end position="131"/>
    </location>
</feature>
<feature type="transmembrane region" description="Helical" evidence="4">
    <location>
        <begin position="291"/>
        <end position="309"/>
    </location>
</feature>
<feature type="domain" description="Major facilitator superfamily (MFS) profile" evidence="5">
    <location>
        <begin position="18"/>
        <end position="402"/>
    </location>
</feature>
<comment type="caution">
    <text evidence="6">The sequence shown here is derived from an EMBL/GenBank/DDBJ whole genome shotgun (WGS) entry which is preliminary data.</text>
</comment>
<dbReference type="InterPro" id="IPR036259">
    <property type="entry name" value="MFS_trans_sf"/>
</dbReference>
<feature type="transmembrane region" description="Helical" evidence="4">
    <location>
        <begin position="16"/>
        <end position="34"/>
    </location>
</feature>
<feature type="transmembrane region" description="Helical" evidence="4">
    <location>
        <begin position="228"/>
        <end position="249"/>
    </location>
</feature>
<feature type="transmembrane region" description="Helical" evidence="4">
    <location>
        <begin position="261"/>
        <end position="279"/>
    </location>
</feature>
<keyword evidence="2 4" id="KW-1133">Transmembrane helix</keyword>
<protein>
    <submittedName>
        <fullName evidence="6">MFS transporter</fullName>
    </submittedName>
</protein>
<accession>A0A9X2W3Z9</accession>
<evidence type="ECO:0000256" key="1">
    <source>
        <dbReference type="ARBA" id="ARBA00022692"/>
    </source>
</evidence>
<feature type="transmembrane region" description="Helical" evidence="4">
    <location>
        <begin position="354"/>
        <end position="374"/>
    </location>
</feature>
<dbReference type="EMBL" id="JAOAMV010000005">
    <property type="protein sequence ID" value="MCT2559600.1"/>
    <property type="molecule type" value="Genomic_DNA"/>
</dbReference>
<keyword evidence="7" id="KW-1185">Reference proteome</keyword>
<feature type="transmembrane region" description="Helical" evidence="4">
    <location>
        <begin position="315"/>
        <end position="333"/>
    </location>
</feature>
<dbReference type="Pfam" id="PF07690">
    <property type="entry name" value="MFS_1"/>
    <property type="match status" value="1"/>
</dbReference>
<dbReference type="Gene3D" id="1.20.1250.20">
    <property type="entry name" value="MFS general substrate transporter like domains"/>
    <property type="match status" value="2"/>
</dbReference>
<name>A0A9X2W3Z9_9SPHN</name>
<dbReference type="Proteomes" id="UP001142648">
    <property type="component" value="Unassembled WGS sequence"/>
</dbReference>
<dbReference type="PANTHER" id="PTHR23528:SF1">
    <property type="entry name" value="MAJOR FACILITATOR SUPERFAMILY (MFS) PROFILE DOMAIN-CONTAINING PROTEIN"/>
    <property type="match status" value="1"/>
</dbReference>
<feature type="transmembrane region" description="Helical" evidence="4">
    <location>
        <begin position="85"/>
        <end position="104"/>
    </location>
</feature>
<dbReference type="AlphaFoldDB" id="A0A9X2W3Z9"/>
<sequence length="407" mass="42974">MQTSGPSPRHRQSPRFLALYALAVGGGSASYAPFLTLFLPARLLELFGDRAVEVMSYSAFAGAIAASLSNIAFGWASDRTGHRRGWILAGLVLSSLLLVSMQWVETIFHLLAMVVAWQVSLNMMLAPLAAWAGDCVPDEQKGLLGGLLSLAPGMGALVGAAITLPLVAGDGARLVVNAALVVAMVLPVLVAGKPRPMPHLRQTAESGAPQALDAPAPDPASIPVWRMWLARLLVQISEASLFAFLLLWLRGLDEGVRENDVARVFAFVLFAAVPVAVLAGRWSDRARRPMAPLVVSVAIASLGLAGMSVAPNGTWGIGGYVTFGIAASVFLALHSSQTLRVLPRPEHRGRDLGVFNLTNTIPSLVMPGIALALIPVFGFHALFAVLAGLTFLAIPLLSTRRAVRNLA</sequence>
<dbReference type="PROSITE" id="PS50850">
    <property type="entry name" value="MFS"/>
    <property type="match status" value="1"/>
</dbReference>
<reference evidence="6" key="1">
    <citation type="submission" date="2022-09" db="EMBL/GenBank/DDBJ databases">
        <title>The genome sequence of Tsuneonella sp. YG55.</title>
        <authorList>
            <person name="Liu Y."/>
        </authorList>
    </citation>
    <scope>NUCLEOTIDE SEQUENCE</scope>
    <source>
        <strain evidence="6">YG55</strain>
    </source>
</reference>
<dbReference type="PANTHER" id="PTHR23528">
    <property type="match status" value="1"/>
</dbReference>
<dbReference type="InterPro" id="IPR020846">
    <property type="entry name" value="MFS_dom"/>
</dbReference>
<dbReference type="RefSeq" id="WP_259962505.1">
    <property type="nucleotide sequence ID" value="NZ_JAOAMV010000005.1"/>
</dbReference>
<evidence type="ECO:0000313" key="7">
    <source>
        <dbReference type="Proteomes" id="UP001142648"/>
    </source>
</evidence>
<gene>
    <name evidence="6" type="ORF">N0B51_11480</name>
</gene>
<dbReference type="SUPFAM" id="SSF103473">
    <property type="entry name" value="MFS general substrate transporter"/>
    <property type="match status" value="1"/>
</dbReference>
<organism evidence="6 7">
    <name type="scientific">Tsuneonella litorea</name>
    <dbReference type="NCBI Taxonomy" id="2976475"/>
    <lineage>
        <taxon>Bacteria</taxon>
        <taxon>Pseudomonadati</taxon>
        <taxon>Pseudomonadota</taxon>
        <taxon>Alphaproteobacteria</taxon>
        <taxon>Sphingomonadales</taxon>
        <taxon>Erythrobacteraceae</taxon>
        <taxon>Tsuneonella</taxon>
    </lineage>
</organism>
<feature type="transmembrane region" description="Helical" evidence="4">
    <location>
        <begin position="54"/>
        <end position="73"/>
    </location>
</feature>
<dbReference type="CDD" id="cd06174">
    <property type="entry name" value="MFS"/>
    <property type="match status" value="1"/>
</dbReference>
<feature type="transmembrane region" description="Helical" evidence="4">
    <location>
        <begin position="143"/>
        <end position="168"/>
    </location>
</feature>
<dbReference type="InterPro" id="IPR011701">
    <property type="entry name" value="MFS"/>
</dbReference>